<proteinExistence type="predicted"/>
<feature type="chain" id="PRO_5045438855" evidence="1">
    <location>
        <begin position="25"/>
        <end position="122"/>
    </location>
</feature>
<name>A0ABR3KEJ4_TRISP</name>
<reference evidence="2 3" key="1">
    <citation type="submission" date="2024-07" db="EMBL/GenBank/DDBJ databases">
        <title>Enhanced genomic and transcriptomic resources for Trichinella pseudospiralis and T. spiralis underpin the discovery of pronounced molecular differences between stages and species.</title>
        <authorList>
            <person name="Pasi K.K."/>
            <person name="La Rosa G."/>
            <person name="Gomez-Morales M.A."/>
            <person name="Tosini F."/>
            <person name="Sumanam S."/>
            <person name="Young N.D."/>
            <person name="Chang B.C."/>
            <person name="Robin G.B."/>
        </authorList>
    </citation>
    <scope>NUCLEOTIDE SEQUENCE [LARGE SCALE GENOMIC DNA]</scope>
    <source>
        <strain evidence="2">ISS534</strain>
    </source>
</reference>
<evidence type="ECO:0000256" key="1">
    <source>
        <dbReference type="SAM" id="SignalP"/>
    </source>
</evidence>
<accession>A0ABR3KEJ4</accession>
<sequence>MLAMACDVVSALLIMLLVPTATRAVCCVRSGRRPSPPSLTGMVRNMLFMPVCGRCRKRLTVCLMEASTSSSTLLPTPGKPSLYSIAGIKVPSSVSKLKDGLPSGVMETPKTLMSSPGPAIRI</sequence>
<evidence type="ECO:0000313" key="3">
    <source>
        <dbReference type="Proteomes" id="UP001558632"/>
    </source>
</evidence>
<dbReference type="EMBL" id="JBEUSY010000368">
    <property type="protein sequence ID" value="KAL1236505.1"/>
    <property type="molecule type" value="Genomic_DNA"/>
</dbReference>
<feature type="signal peptide" evidence="1">
    <location>
        <begin position="1"/>
        <end position="24"/>
    </location>
</feature>
<comment type="caution">
    <text evidence="2">The sequence shown here is derived from an EMBL/GenBank/DDBJ whole genome shotgun (WGS) entry which is preliminary data.</text>
</comment>
<protein>
    <submittedName>
        <fullName evidence="2">3-octaprenyl-4-hydroxybenzoate carboxy-lyase</fullName>
    </submittedName>
</protein>
<keyword evidence="3" id="KW-1185">Reference proteome</keyword>
<keyword evidence="1" id="KW-0732">Signal</keyword>
<dbReference type="Proteomes" id="UP001558632">
    <property type="component" value="Unassembled WGS sequence"/>
</dbReference>
<gene>
    <name evidence="2" type="ORF">TSPI_09481</name>
</gene>
<evidence type="ECO:0000313" key="2">
    <source>
        <dbReference type="EMBL" id="KAL1236505.1"/>
    </source>
</evidence>
<organism evidence="2 3">
    <name type="scientific">Trichinella spiralis</name>
    <name type="common">Trichina worm</name>
    <dbReference type="NCBI Taxonomy" id="6334"/>
    <lineage>
        <taxon>Eukaryota</taxon>
        <taxon>Metazoa</taxon>
        <taxon>Ecdysozoa</taxon>
        <taxon>Nematoda</taxon>
        <taxon>Enoplea</taxon>
        <taxon>Dorylaimia</taxon>
        <taxon>Trichinellida</taxon>
        <taxon>Trichinellidae</taxon>
        <taxon>Trichinella</taxon>
    </lineage>
</organism>